<sequence>MQNDIPTQQRVPSGAIQTQWIEAWVPDHSDPVAGRPWKPESAGVGAFARAQMTDAVTCEPSFDETAEGRNAELEAEAREKAHLYCLEVKQALQAARNEARRVENALVPVVGSFSDEDILDYTGDWDLTSSDDDSDGSCVK</sequence>
<evidence type="ECO:0000313" key="1">
    <source>
        <dbReference type="EMBL" id="KAL0633884.1"/>
    </source>
</evidence>
<organism evidence="1 2">
    <name type="scientific">Discina gigas</name>
    <dbReference type="NCBI Taxonomy" id="1032678"/>
    <lineage>
        <taxon>Eukaryota</taxon>
        <taxon>Fungi</taxon>
        <taxon>Dikarya</taxon>
        <taxon>Ascomycota</taxon>
        <taxon>Pezizomycotina</taxon>
        <taxon>Pezizomycetes</taxon>
        <taxon>Pezizales</taxon>
        <taxon>Discinaceae</taxon>
        <taxon>Discina</taxon>
    </lineage>
</organism>
<comment type="caution">
    <text evidence="1">The sequence shown here is derived from an EMBL/GenBank/DDBJ whole genome shotgun (WGS) entry which is preliminary data.</text>
</comment>
<dbReference type="Proteomes" id="UP001447188">
    <property type="component" value="Unassembled WGS sequence"/>
</dbReference>
<name>A0ABR3GD94_9PEZI</name>
<gene>
    <name evidence="1" type="ORF">Q9L58_007187</name>
</gene>
<proteinExistence type="predicted"/>
<accession>A0ABR3GD94</accession>
<reference evidence="1 2" key="1">
    <citation type="submission" date="2024-02" db="EMBL/GenBank/DDBJ databases">
        <title>Discinaceae phylogenomics.</title>
        <authorList>
            <person name="Dirks A.C."/>
            <person name="James T.Y."/>
        </authorList>
    </citation>
    <scope>NUCLEOTIDE SEQUENCE [LARGE SCALE GENOMIC DNA]</scope>
    <source>
        <strain evidence="1 2">ACD0624</strain>
    </source>
</reference>
<keyword evidence="2" id="KW-1185">Reference proteome</keyword>
<protein>
    <submittedName>
        <fullName evidence="1">Uncharacterized protein</fullName>
    </submittedName>
</protein>
<dbReference type="EMBL" id="JBBBZM010000110">
    <property type="protein sequence ID" value="KAL0633884.1"/>
    <property type="molecule type" value="Genomic_DNA"/>
</dbReference>
<evidence type="ECO:0000313" key="2">
    <source>
        <dbReference type="Proteomes" id="UP001447188"/>
    </source>
</evidence>